<evidence type="ECO:0000256" key="5">
    <source>
        <dbReference type="ARBA" id="ARBA00022692"/>
    </source>
</evidence>
<evidence type="ECO:0000256" key="8">
    <source>
        <dbReference type="ARBA" id="ARBA00022989"/>
    </source>
</evidence>
<dbReference type="GO" id="GO:0016020">
    <property type="term" value="C:membrane"/>
    <property type="evidence" value="ECO:0007669"/>
    <property type="project" value="UniProtKB-SubCell"/>
</dbReference>
<dbReference type="AlphaFoldDB" id="A0A285EI37"/>
<keyword evidence="4" id="KW-0633">Potassium transport</keyword>
<feature type="transmembrane region" description="Helical" evidence="13">
    <location>
        <begin position="128"/>
        <end position="150"/>
    </location>
</feature>
<evidence type="ECO:0000256" key="12">
    <source>
        <dbReference type="ARBA" id="ARBA00034430"/>
    </source>
</evidence>
<evidence type="ECO:0000256" key="9">
    <source>
        <dbReference type="ARBA" id="ARBA00023065"/>
    </source>
</evidence>
<evidence type="ECO:0000256" key="11">
    <source>
        <dbReference type="ARBA" id="ARBA00023303"/>
    </source>
</evidence>
<evidence type="ECO:0000256" key="2">
    <source>
        <dbReference type="ARBA" id="ARBA00006920"/>
    </source>
</evidence>
<comment type="subcellular location">
    <subcellularLocation>
        <location evidence="1">Membrane</location>
        <topology evidence="1">Multi-pass membrane protein</topology>
    </subcellularLocation>
</comment>
<accession>A0A285EI37</accession>
<evidence type="ECO:0000256" key="7">
    <source>
        <dbReference type="ARBA" id="ARBA00022958"/>
    </source>
</evidence>
<keyword evidence="6" id="KW-0631">Potassium channel</keyword>
<gene>
    <name evidence="14" type="ORF">SAMN06893097_11147</name>
</gene>
<comment type="catalytic activity">
    <reaction evidence="12">
        <text>K(+)(in) = K(+)(out)</text>
        <dbReference type="Rhea" id="RHEA:29463"/>
        <dbReference type="ChEBI" id="CHEBI:29103"/>
    </reaction>
</comment>
<evidence type="ECO:0000256" key="3">
    <source>
        <dbReference type="ARBA" id="ARBA00022448"/>
    </source>
</evidence>
<dbReference type="PANTHER" id="PTHR31462:SF5">
    <property type="entry name" value="ENDOSOMAL_LYSOSOMAL PROTON CHANNEL TMEM175"/>
    <property type="match status" value="1"/>
</dbReference>
<name>A0A285EI37_9ACTN</name>
<dbReference type="GO" id="GO:0005267">
    <property type="term" value="F:potassium channel activity"/>
    <property type="evidence" value="ECO:0007669"/>
    <property type="project" value="UniProtKB-KW"/>
</dbReference>
<reference evidence="14 15" key="1">
    <citation type="submission" date="2017-09" db="EMBL/GenBank/DDBJ databases">
        <authorList>
            <person name="Ehlers B."/>
            <person name="Leendertz F.H."/>
        </authorList>
    </citation>
    <scope>NUCLEOTIDE SEQUENCE [LARGE SCALE GENOMIC DNA]</scope>
    <source>
        <strain evidence="14 15">DSM 46844</strain>
    </source>
</reference>
<keyword evidence="11" id="KW-0407">Ion channel</keyword>
<evidence type="ECO:0000256" key="6">
    <source>
        <dbReference type="ARBA" id="ARBA00022826"/>
    </source>
</evidence>
<dbReference type="Proteomes" id="UP000219514">
    <property type="component" value="Unassembled WGS sequence"/>
</dbReference>
<dbReference type="Pfam" id="PF06736">
    <property type="entry name" value="TMEM175"/>
    <property type="match status" value="1"/>
</dbReference>
<keyword evidence="8 13" id="KW-1133">Transmembrane helix</keyword>
<dbReference type="PANTHER" id="PTHR31462">
    <property type="entry name" value="ENDOSOMAL/LYSOSOMAL POTASSIUM CHANNEL TMEM175"/>
    <property type="match status" value="1"/>
</dbReference>
<organism evidence="14 15">
    <name type="scientific">Geodermatophilus sabuli</name>
    <dbReference type="NCBI Taxonomy" id="1564158"/>
    <lineage>
        <taxon>Bacteria</taxon>
        <taxon>Bacillati</taxon>
        <taxon>Actinomycetota</taxon>
        <taxon>Actinomycetes</taxon>
        <taxon>Geodermatophilales</taxon>
        <taxon>Geodermatophilaceae</taxon>
        <taxon>Geodermatophilus</taxon>
    </lineage>
</organism>
<feature type="transmembrane region" description="Helical" evidence="13">
    <location>
        <begin position="102"/>
        <end position="122"/>
    </location>
</feature>
<evidence type="ECO:0000256" key="10">
    <source>
        <dbReference type="ARBA" id="ARBA00023136"/>
    </source>
</evidence>
<evidence type="ECO:0000313" key="15">
    <source>
        <dbReference type="Proteomes" id="UP000219514"/>
    </source>
</evidence>
<keyword evidence="10 13" id="KW-0472">Membrane</keyword>
<dbReference type="GO" id="GO:0015252">
    <property type="term" value="F:proton channel activity"/>
    <property type="evidence" value="ECO:0007669"/>
    <property type="project" value="InterPro"/>
</dbReference>
<dbReference type="RefSeq" id="WP_311712024.1">
    <property type="nucleotide sequence ID" value="NZ_JACHXB010000002.1"/>
</dbReference>
<protein>
    <recommendedName>
        <fullName evidence="16">DUF1211 domain-containing protein</fullName>
    </recommendedName>
</protein>
<sequence>MSAEAGRARASPAVPTARGLDRLITFIDAVVAIAITLLVLPLVDVLADVAPEDDLAEVLAADAGQFGAFLLSFAVIARLWLVHHRLVEQVGAYDRAFVAVNLVWLLTIVLLPFATQAVAVYGADRLAVAVYIGTMAASSACLTALSVLIWRRGWLRRSGTRPAPPVPGLVTTATIVVALVLGVLVPAVNYLGLFLLLVTGPLERRLLRRSAGTPG</sequence>
<keyword evidence="9" id="KW-0406">Ion transport</keyword>
<feature type="transmembrane region" description="Helical" evidence="13">
    <location>
        <begin position="170"/>
        <end position="198"/>
    </location>
</feature>
<proteinExistence type="inferred from homology"/>
<feature type="transmembrane region" description="Helical" evidence="13">
    <location>
        <begin position="23"/>
        <end position="43"/>
    </location>
</feature>
<evidence type="ECO:0008006" key="16">
    <source>
        <dbReference type="Google" id="ProtNLM"/>
    </source>
</evidence>
<evidence type="ECO:0000256" key="1">
    <source>
        <dbReference type="ARBA" id="ARBA00004141"/>
    </source>
</evidence>
<keyword evidence="7" id="KW-0630">Potassium</keyword>
<keyword evidence="5 13" id="KW-0812">Transmembrane</keyword>
<dbReference type="InterPro" id="IPR010617">
    <property type="entry name" value="TMEM175-like"/>
</dbReference>
<feature type="transmembrane region" description="Helical" evidence="13">
    <location>
        <begin position="63"/>
        <end position="81"/>
    </location>
</feature>
<evidence type="ECO:0000256" key="4">
    <source>
        <dbReference type="ARBA" id="ARBA00022538"/>
    </source>
</evidence>
<keyword evidence="15" id="KW-1185">Reference proteome</keyword>
<dbReference type="EMBL" id="OBDO01000011">
    <property type="protein sequence ID" value="SNX98533.1"/>
    <property type="molecule type" value="Genomic_DNA"/>
</dbReference>
<evidence type="ECO:0000313" key="14">
    <source>
        <dbReference type="EMBL" id="SNX98533.1"/>
    </source>
</evidence>
<keyword evidence="3" id="KW-0813">Transport</keyword>
<comment type="similarity">
    <text evidence="2">Belongs to the TMEM175 family.</text>
</comment>
<evidence type="ECO:0000256" key="13">
    <source>
        <dbReference type="SAM" id="Phobius"/>
    </source>
</evidence>